<reference evidence="11 12" key="1">
    <citation type="submission" date="2022-11" db="EMBL/GenBank/DDBJ databases">
        <title>Study of microbial diversity in lake waters.</title>
        <authorList>
            <person name="Zhang J."/>
        </authorList>
    </citation>
    <scope>NUCLEOTIDE SEQUENCE [LARGE SCALE GENOMIC DNA]</scope>
    <source>
        <strain evidence="11 12">DT12</strain>
    </source>
</reference>
<feature type="transmembrane region" description="Helical" evidence="10">
    <location>
        <begin position="6"/>
        <end position="24"/>
    </location>
</feature>
<feature type="transmembrane region" description="Helical" evidence="10">
    <location>
        <begin position="217"/>
        <end position="241"/>
    </location>
</feature>
<keyword evidence="11" id="KW-0969">Cilium</keyword>
<evidence type="ECO:0000256" key="4">
    <source>
        <dbReference type="ARBA" id="ARBA00022475"/>
    </source>
</evidence>
<sequence length="263" mass="28295">MLTLVVNYAEVFTLVLIRMSGFFLMTPFLGGRNVPAMVKIGLIFTLTILVTPVVATSELVAQYQGIAFANLFLIVIKELMVGLTLGLIAAFVFAAVQVGGMFIDMQMGLAMANVFDPATGVSTPITGQIKYAFTMLLFLGLDGHHGLLTAILQSYTFIPAGGFQITGELIQVVLQTFGMMFVLGIKIAMPVVAALFLTDVGLAILSRAVPQMNVFVVGMPLKIGVGLIMIVLAMPAFIYVLRGLFHTMFQQMDTLLRVMGGSL</sequence>
<evidence type="ECO:0000256" key="8">
    <source>
        <dbReference type="ARBA" id="ARBA00023143"/>
    </source>
</evidence>
<feature type="transmembrane region" description="Helical" evidence="10">
    <location>
        <begin position="36"/>
        <end position="54"/>
    </location>
</feature>
<dbReference type="EMBL" id="JAPMLT010000001">
    <property type="protein sequence ID" value="MCX7568531.1"/>
    <property type="molecule type" value="Genomic_DNA"/>
</dbReference>
<dbReference type="NCBIfam" id="TIGR01400">
    <property type="entry name" value="fliR"/>
    <property type="match status" value="1"/>
</dbReference>
<evidence type="ECO:0000256" key="6">
    <source>
        <dbReference type="ARBA" id="ARBA00022989"/>
    </source>
</evidence>
<evidence type="ECO:0000313" key="11">
    <source>
        <dbReference type="EMBL" id="MCX7568531.1"/>
    </source>
</evidence>
<dbReference type="Proteomes" id="UP001208017">
    <property type="component" value="Unassembled WGS sequence"/>
</dbReference>
<comment type="subcellular location">
    <subcellularLocation>
        <location evidence="10">Cell membrane</location>
        <topology evidence="10">Multi-pass membrane protein</topology>
    </subcellularLocation>
    <subcellularLocation>
        <location evidence="10">Bacterial flagellum basal body</location>
    </subcellularLocation>
</comment>
<evidence type="ECO:0000256" key="2">
    <source>
        <dbReference type="ARBA" id="ARBA00009772"/>
    </source>
</evidence>
<evidence type="ECO:0000313" key="12">
    <source>
        <dbReference type="Proteomes" id="UP001208017"/>
    </source>
</evidence>
<comment type="function">
    <text evidence="1 10">Role in flagellar biosynthesis.</text>
</comment>
<comment type="similarity">
    <text evidence="2 10">Belongs to the FliR/MopE/SpaR family.</text>
</comment>
<keyword evidence="11" id="KW-0282">Flagellum</keyword>
<evidence type="ECO:0000256" key="1">
    <source>
        <dbReference type="ARBA" id="ARBA00002578"/>
    </source>
</evidence>
<evidence type="ECO:0000256" key="5">
    <source>
        <dbReference type="ARBA" id="ARBA00022692"/>
    </source>
</evidence>
<keyword evidence="8 10" id="KW-0975">Bacterial flagellum</keyword>
<protein>
    <recommendedName>
        <fullName evidence="3 9">Flagellar biosynthetic protein FliR</fullName>
    </recommendedName>
</protein>
<dbReference type="RefSeq" id="WP_267149776.1">
    <property type="nucleotide sequence ID" value="NZ_JAPMLT010000001.1"/>
</dbReference>
<evidence type="ECO:0000256" key="10">
    <source>
        <dbReference type="RuleBase" id="RU362071"/>
    </source>
</evidence>
<dbReference type="PANTHER" id="PTHR30065:SF1">
    <property type="entry name" value="SURFACE PRESENTATION OF ANTIGENS PROTEIN SPAR"/>
    <property type="match status" value="1"/>
</dbReference>
<feature type="transmembrane region" description="Helical" evidence="10">
    <location>
        <begin position="172"/>
        <end position="197"/>
    </location>
</feature>
<dbReference type="InterPro" id="IPR006303">
    <property type="entry name" value="FliR"/>
</dbReference>
<keyword evidence="11" id="KW-0966">Cell projection</keyword>
<keyword evidence="7 10" id="KW-0472">Membrane</keyword>
<name>A0ABT3WVA7_9BACL</name>
<dbReference type="PANTHER" id="PTHR30065">
    <property type="entry name" value="FLAGELLAR BIOSYNTHETIC PROTEIN FLIR"/>
    <property type="match status" value="1"/>
</dbReference>
<proteinExistence type="inferred from homology"/>
<accession>A0ABT3WVA7</accession>
<gene>
    <name evidence="11" type="primary">fliR</name>
    <name evidence="11" type="ORF">OS242_00935</name>
</gene>
<organism evidence="11 12">
    <name type="scientific">Tumebacillus lacus</name>
    <dbReference type="NCBI Taxonomy" id="2995335"/>
    <lineage>
        <taxon>Bacteria</taxon>
        <taxon>Bacillati</taxon>
        <taxon>Bacillota</taxon>
        <taxon>Bacilli</taxon>
        <taxon>Bacillales</taxon>
        <taxon>Alicyclobacillaceae</taxon>
        <taxon>Tumebacillus</taxon>
    </lineage>
</organism>
<feature type="transmembrane region" description="Helical" evidence="10">
    <location>
        <begin position="83"/>
        <end position="103"/>
    </location>
</feature>
<keyword evidence="5 10" id="KW-0812">Transmembrane</keyword>
<keyword evidence="4 10" id="KW-1003">Cell membrane</keyword>
<keyword evidence="12" id="KW-1185">Reference proteome</keyword>
<evidence type="ECO:0000256" key="9">
    <source>
        <dbReference type="NCBIfam" id="TIGR01400"/>
    </source>
</evidence>
<dbReference type="InterPro" id="IPR002010">
    <property type="entry name" value="T3SS_IM_R"/>
</dbReference>
<dbReference type="Pfam" id="PF01311">
    <property type="entry name" value="Bac_export_1"/>
    <property type="match status" value="1"/>
</dbReference>
<keyword evidence="6 10" id="KW-1133">Transmembrane helix</keyword>
<comment type="caution">
    <text evidence="11">The sequence shown here is derived from an EMBL/GenBank/DDBJ whole genome shotgun (WGS) entry which is preliminary data.</text>
</comment>
<dbReference type="PRINTS" id="PR00953">
    <property type="entry name" value="TYPE3IMRPROT"/>
</dbReference>
<evidence type="ECO:0000256" key="3">
    <source>
        <dbReference type="ARBA" id="ARBA00021717"/>
    </source>
</evidence>
<evidence type="ECO:0000256" key="7">
    <source>
        <dbReference type="ARBA" id="ARBA00023136"/>
    </source>
</evidence>